<feature type="region of interest" description="Disordered" evidence="3">
    <location>
        <begin position="581"/>
        <end position="652"/>
    </location>
</feature>
<feature type="compositionally biased region" description="Basic and acidic residues" evidence="3">
    <location>
        <begin position="206"/>
        <end position="223"/>
    </location>
</feature>
<dbReference type="Proteomes" id="UP000187455">
    <property type="component" value="Unassembled WGS sequence"/>
</dbReference>
<proteinExistence type="predicted"/>
<evidence type="ECO:0000256" key="2">
    <source>
        <dbReference type="PROSITE-ProRule" id="PRU00103"/>
    </source>
</evidence>
<evidence type="ECO:0000256" key="1">
    <source>
        <dbReference type="ARBA" id="ARBA00022737"/>
    </source>
</evidence>
<feature type="compositionally biased region" description="Low complexity" evidence="3">
    <location>
        <begin position="593"/>
        <end position="605"/>
    </location>
</feature>
<sequence>MADFGLEWDTEGYFDDDQIDSNQEIDDSLNKDVEKDSGEYKSIISRSSEPSSPDFPKMTNKYVQINPLDPTSTDQDLNEPMVQDHPKQLEIQSLEKMEANLTPLEAILIRFSSAFVFQRVWSTREIKNLIGKLDKEVSMKVLIPIAMRLAEDKNLIVKEAMTQNLIPVLIFFYQNYDQVNSEKYLFPNSTLRMVGRNSGPVGDSIDSCRSKDEGLDQDKKSSHDSLNNEEQDLRVSKILIEIEFKPPTLDEFRSWVHGLLLSQHTSVAREAQLAVVFVGKELAFESFHSNIIHGIILSLEKNSKYEDILKFNTRNDDMIVKPRGLIVDEVSKNSDNIITFENNSHLINEEPSANHSSAFGQKIANLFGIINKSQEKDDISGPINKLAADSTPDNIPAHSPSYTNGSSQRIFSGREDSTFHPPIPQETIGLIRPSDDSSTDSDTIDRKLVMLNLILLLVEEYGSGLRPAVLIPVIERACSDKSFEVRRDSAMVIGSLCKAVNVDLSLEILFPNFVDLTNDSSWQVRKSAAIYALPGLASVLASRLELSVTADQTTNKETAEPSPRSGSWQFLPISWNSYLDSGDKRSKESSRTLDGGSDSISGLSDKAGSKIRGPSTWFSLKRPSKTSPSKLKQEKSTNNQKNSKVLAPELDKENSMQIYEASRSTNCSPYVSDRQWLQIMDKLTSNKEPSEHVKVAVFESIGKLFIAFANEPKLIEYLVNLISTKVNNASNRWSSGRRSSGSTNIYVDPGTEEDEDIYSDAIDLGGFSISSKFSNRNTGSDFGSSSFNSVYNRNKDNYFRNNPPWRNLDFDGRPGDLSSKNELYYIAYNFPAILQAVGPFMWDKLSETYIFLTKLDQFDIRCTLASSLHEIARILSRGQRVSIELTKAVQRSLRKSNEIRTFSTNDTKESKIYKFLSAEDIHIHSVVKKSEKSNSNESPNYSNDLEQTLCFFLLESDEIKLRVLKKLGETLSMFSERSRKRCLPMILQVFRHDSKKWRTREVMASQLAQLCDLFPASLSVSQLLPIAVEWANDPVAGVRASVAPAFSILFAKTKDDPDLQVIFFQTVIDFSHSKTFRGRLFFIQICSALLASDEENPSTDAVDFDQFFLPSLASLANDKVPNVRIALSRLVRRMLANKIRRLSVSSILADSISLKSSVSSIPFNKPSQFEDEASIDKNQPQVLNPGFDTKTCLHKTEPSINKAISNILFDDVVTKTELDPTKTSDKINFIMVDSMIDSNLKFKTIRTASLPFLNYGCDPKELDQKSCFGTVSTKRRYSFPFPHKYYQHVSESINVNFLNTINLKKPQNSDLEFKSKVDKNVQKLNFTESIQNNENITHNFPRVEDDLSPTSQVPNNNIDLINEHPRPDYGLTQHKELDLNNKHFLNPGNISFTQKSGFQFNKKVGIKNSSTMRTHLLISMMQTLSQDKDSDVQEQLKDIPCFGQSLSHNDHGNSSPKINNPTDYPDFKYSNEAIIHASQTNVSDNIDPYLIDTNSYLNGAVFTEDFHENIIPDDKVPITGIHHPTNTEMLFDKSSFDTSHLNNFEDTALGNQFPDFIGANSNMVENRGFGTDLGESSSHLSSNSGLLRASSKISHRRSSSGHLSIEDLPLEISKNLGKLSSTSTEPSAKSMNDNFIPIPVKNSSIDKPLPENPYEDDNASPTILIPNIPLPPEPAITNAVFYSDSRHFTYRK</sequence>
<dbReference type="Gene3D" id="1.25.10.10">
    <property type="entry name" value="Leucine-rich Repeat Variant"/>
    <property type="match status" value="2"/>
</dbReference>
<organism evidence="4 5">
    <name type="scientific">Smittium mucronatum</name>
    <dbReference type="NCBI Taxonomy" id="133383"/>
    <lineage>
        <taxon>Eukaryota</taxon>
        <taxon>Fungi</taxon>
        <taxon>Fungi incertae sedis</taxon>
        <taxon>Zoopagomycota</taxon>
        <taxon>Kickxellomycotina</taxon>
        <taxon>Harpellomycetes</taxon>
        <taxon>Harpellales</taxon>
        <taxon>Legeriomycetaceae</taxon>
        <taxon>Smittium</taxon>
    </lineage>
</organism>
<dbReference type="InterPro" id="IPR051023">
    <property type="entry name" value="PP2A_Regulatory_Subunit_A"/>
</dbReference>
<feature type="compositionally biased region" description="Basic and acidic residues" evidence="3">
    <location>
        <begin position="28"/>
        <end position="39"/>
    </location>
</feature>
<feature type="repeat" description="HEAT" evidence="2">
    <location>
        <begin position="470"/>
        <end position="507"/>
    </location>
</feature>
<feature type="compositionally biased region" description="Polar residues" evidence="3">
    <location>
        <begin position="625"/>
        <end position="643"/>
    </location>
</feature>
<dbReference type="PANTHER" id="PTHR10648:SF1">
    <property type="entry name" value="SERINE_THREONINE-PROTEIN PHOSPHATASE 4 REGULATORY SUBUNIT 1"/>
    <property type="match status" value="1"/>
</dbReference>
<dbReference type="OrthoDB" id="340346at2759"/>
<dbReference type="GO" id="GO:0019888">
    <property type="term" value="F:protein phosphatase regulator activity"/>
    <property type="evidence" value="ECO:0007669"/>
    <property type="project" value="TreeGrafter"/>
</dbReference>
<feature type="compositionally biased region" description="Acidic residues" evidence="3">
    <location>
        <begin position="1"/>
        <end position="27"/>
    </location>
</feature>
<feature type="region of interest" description="Disordered" evidence="3">
    <location>
        <begin position="197"/>
        <end position="228"/>
    </location>
</feature>
<keyword evidence="5" id="KW-1185">Reference proteome</keyword>
<dbReference type="InterPro" id="IPR021133">
    <property type="entry name" value="HEAT_type_2"/>
</dbReference>
<accession>A0A1R0H5Y7</accession>
<feature type="compositionally biased region" description="Low complexity" evidence="3">
    <location>
        <begin position="42"/>
        <end position="52"/>
    </location>
</feature>
<evidence type="ECO:0000256" key="3">
    <source>
        <dbReference type="SAM" id="MobiDB-lite"/>
    </source>
</evidence>
<protein>
    <submittedName>
        <fullName evidence="4">Serine/threonine-protein phosphatase 4 regulatory subunit 1</fullName>
    </submittedName>
</protein>
<name>A0A1R0H5Y7_9FUNG</name>
<dbReference type="InterPro" id="IPR016024">
    <property type="entry name" value="ARM-type_fold"/>
</dbReference>
<dbReference type="STRING" id="133383.A0A1R0H5Y7"/>
<keyword evidence="1" id="KW-0677">Repeat</keyword>
<reference evidence="4 5" key="1">
    <citation type="journal article" date="2016" name="Mol. Biol. Evol.">
        <title>Genome-Wide Survey of Gut Fungi (Harpellales) Reveals the First Horizontally Transferred Ubiquitin Gene from a Mosquito Host.</title>
        <authorList>
            <person name="Wang Y."/>
            <person name="White M.M."/>
            <person name="Kvist S."/>
            <person name="Moncalvo J.M."/>
        </authorList>
    </citation>
    <scope>NUCLEOTIDE SEQUENCE [LARGE SCALE GENOMIC DNA]</scope>
    <source>
        <strain evidence="4 5">ALG-7-W6</strain>
    </source>
</reference>
<feature type="compositionally biased region" description="Basic and acidic residues" evidence="3">
    <location>
        <begin position="581"/>
        <end position="591"/>
    </location>
</feature>
<dbReference type="GO" id="GO:0005737">
    <property type="term" value="C:cytoplasm"/>
    <property type="evidence" value="ECO:0007669"/>
    <property type="project" value="TreeGrafter"/>
</dbReference>
<dbReference type="InterPro" id="IPR011989">
    <property type="entry name" value="ARM-like"/>
</dbReference>
<dbReference type="SUPFAM" id="SSF48371">
    <property type="entry name" value="ARM repeat"/>
    <property type="match status" value="1"/>
</dbReference>
<dbReference type="PROSITE" id="PS50077">
    <property type="entry name" value="HEAT_REPEAT"/>
    <property type="match status" value="1"/>
</dbReference>
<comment type="caution">
    <text evidence="4">The sequence shown here is derived from an EMBL/GenBank/DDBJ whole genome shotgun (WGS) entry which is preliminary data.</text>
</comment>
<feature type="region of interest" description="Disordered" evidence="3">
    <location>
        <begin position="1"/>
        <end position="56"/>
    </location>
</feature>
<evidence type="ECO:0000313" key="4">
    <source>
        <dbReference type="EMBL" id="OLY84533.1"/>
    </source>
</evidence>
<dbReference type="EMBL" id="LSSL01000465">
    <property type="protein sequence ID" value="OLY84533.1"/>
    <property type="molecule type" value="Genomic_DNA"/>
</dbReference>
<dbReference type="PANTHER" id="PTHR10648">
    <property type="entry name" value="SERINE/THREONINE-PROTEIN PHOSPHATASE PP2A 65 KDA REGULATORY SUBUNIT"/>
    <property type="match status" value="1"/>
</dbReference>
<evidence type="ECO:0000313" key="5">
    <source>
        <dbReference type="Proteomes" id="UP000187455"/>
    </source>
</evidence>
<gene>
    <name evidence="4" type="ORF">AYI68_g1302</name>
</gene>